<dbReference type="KEGG" id="ttp:E6P07_06135"/>
<organism evidence="1 2">
    <name type="scientific">Thermochromatium tepidum ATCC 43061</name>
    <dbReference type="NCBI Taxonomy" id="316276"/>
    <lineage>
        <taxon>Bacteria</taxon>
        <taxon>Pseudomonadati</taxon>
        <taxon>Pseudomonadota</taxon>
        <taxon>Gammaproteobacteria</taxon>
        <taxon>Chromatiales</taxon>
        <taxon>Chromatiaceae</taxon>
        <taxon>Thermochromatium</taxon>
    </lineage>
</organism>
<sequence length="115" mass="12578">MPKVRSESQTASNICSILSLKPIYFGTDWNHRKSGWTLKQHEVQAMDISSTLGLASYVYTPSSNKTETSASLVMLNKANEMQADSAKKMIQSVTETASSSRALPDHIGRTINVTA</sequence>
<dbReference type="OrthoDB" id="8548265at2"/>
<dbReference type="Pfam" id="PF14070">
    <property type="entry name" value="YjfB_motility"/>
    <property type="match status" value="1"/>
</dbReference>
<evidence type="ECO:0000313" key="2">
    <source>
        <dbReference type="Proteomes" id="UP000426424"/>
    </source>
</evidence>
<accession>A0A6I6EEM2</accession>
<name>A0A6I6EEM2_THETI</name>
<evidence type="ECO:0000313" key="1">
    <source>
        <dbReference type="EMBL" id="QGU32600.1"/>
    </source>
</evidence>
<dbReference type="AlphaFoldDB" id="A0A6I6EEM2"/>
<proteinExistence type="predicted"/>
<gene>
    <name evidence="1" type="ORF">E6P07_06135</name>
</gene>
<dbReference type="EMBL" id="CP039268">
    <property type="protein sequence ID" value="QGU32600.1"/>
    <property type="molecule type" value="Genomic_DNA"/>
</dbReference>
<protein>
    <submittedName>
        <fullName evidence="1">Putative motility protein</fullName>
    </submittedName>
</protein>
<dbReference type="Proteomes" id="UP000426424">
    <property type="component" value="Chromosome"/>
</dbReference>
<dbReference type="InterPro" id="IPR025906">
    <property type="entry name" value="YjfB_motility"/>
</dbReference>
<reference evidence="1 2" key="1">
    <citation type="submission" date="2019-12" db="EMBL/GenBank/DDBJ databases">
        <title>The complete genome of the thermophilic, anoxygenic phototrophic gammaproteobacterium Thermochromatium tepidum.</title>
        <authorList>
            <person name="Sattley W.M."/>
            <person name="Swingley W.D."/>
            <person name="Burchell B.M."/>
            <person name="Gurbani S.A."/>
            <person name="Kujawa C.M."/>
            <person name="Nuccio D.A."/>
            <person name="Schladweiler J."/>
            <person name="Shaffer K.N."/>
            <person name="Stokes L.M."/>
            <person name="Touchman J.W."/>
            <person name="Blankenship R.E."/>
            <person name="Madigan M.T."/>
        </authorList>
    </citation>
    <scope>NUCLEOTIDE SEQUENCE [LARGE SCALE GENOMIC DNA]</scope>
    <source>
        <strain evidence="1 2">ATCC 43061</strain>
    </source>
</reference>
<keyword evidence="2" id="KW-1185">Reference proteome</keyword>